<protein>
    <submittedName>
        <fullName evidence="4">Transposase</fullName>
    </submittedName>
</protein>
<evidence type="ECO:0000313" key="4">
    <source>
        <dbReference type="EMBL" id="PRY40502.1"/>
    </source>
</evidence>
<dbReference type="InterPro" id="IPR002525">
    <property type="entry name" value="Transp_IS110-like_N"/>
</dbReference>
<evidence type="ECO:0000259" key="3">
    <source>
        <dbReference type="Pfam" id="PF02371"/>
    </source>
</evidence>
<dbReference type="GO" id="GO:0006313">
    <property type="term" value="P:DNA transposition"/>
    <property type="evidence" value="ECO:0007669"/>
    <property type="project" value="InterPro"/>
</dbReference>
<proteinExistence type="predicted"/>
<organism evidence="4 5">
    <name type="scientific">Umezawaea tangerina</name>
    <dbReference type="NCBI Taxonomy" id="84725"/>
    <lineage>
        <taxon>Bacteria</taxon>
        <taxon>Bacillati</taxon>
        <taxon>Actinomycetota</taxon>
        <taxon>Actinomycetes</taxon>
        <taxon>Pseudonocardiales</taxon>
        <taxon>Pseudonocardiaceae</taxon>
        <taxon>Umezawaea</taxon>
    </lineage>
</organism>
<dbReference type="Pfam" id="PF01548">
    <property type="entry name" value="DEDD_Tnp_IS110"/>
    <property type="match status" value="1"/>
</dbReference>
<feature type="domain" description="Transposase IS116/IS110/IS902 C-terminal" evidence="3">
    <location>
        <begin position="224"/>
        <end position="303"/>
    </location>
</feature>
<dbReference type="PANTHER" id="PTHR33055">
    <property type="entry name" value="TRANSPOSASE FOR INSERTION SEQUENCE ELEMENT IS1111A"/>
    <property type="match status" value="1"/>
</dbReference>
<dbReference type="Pfam" id="PF02371">
    <property type="entry name" value="Transposase_20"/>
    <property type="match status" value="1"/>
</dbReference>
<gene>
    <name evidence="4" type="ORF">CLV43_106238</name>
</gene>
<dbReference type="EMBL" id="PVTF01000006">
    <property type="protein sequence ID" value="PRY40502.1"/>
    <property type="molecule type" value="Genomic_DNA"/>
</dbReference>
<comment type="caution">
    <text evidence="4">The sequence shown here is derived from an EMBL/GenBank/DDBJ whole genome shotgun (WGS) entry which is preliminary data.</text>
</comment>
<dbReference type="GO" id="GO:0003677">
    <property type="term" value="F:DNA binding"/>
    <property type="evidence" value="ECO:0007669"/>
    <property type="project" value="InterPro"/>
</dbReference>
<dbReference type="RefSeq" id="WP_106189053.1">
    <property type="nucleotide sequence ID" value="NZ_PVTF01000006.1"/>
</dbReference>
<dbReference type="NCBIfam" id="NF033542">
    <property type="entry name" value="transpos_IS110"/>
    <property type="match status" value="1"/>
</dbReference>
<dbReference type="Proteomes" id="UP000239494">
    <property type="component" value="Unassembled WGS sequence"/>
</dbReference>
<evidence type="ECO:0000313" key="5">
    <source>
        <dbReference type="Proteomes" id="UP000239494"/>
    </source>
</evidence>
<dbReference type="OrthoDB" id="4337860at2"/>
<feature type="region of interest" description="Disordered" evidence="1">
    <location>
        <begin position="90"/>
        <end position="123"/>
    </location>
</feature>
<evidence type="ECO:0000259" key="2">
    <source>
        <dbReference type="Pfam" id="PF01548"/>
    </source>
</evidence>
<name>A0A2T0T4A9_9PSEU</name>
<keyword evidence="5" id="KW-1185">Reference proteome</keyword>
<sequence length="350" mass="37874">MSATCVVTLGVDTHKDLHVAVALDQLGRRLGVADFPTDDAHHRFLWDWAAGFGELRQAGVEGTGSFGYRLAQFLTGAGVAVFEVNRPNRTARRRRGKSDPVDAENAARAVLSGDATATPKSRTGPAGQLRALLVARRSAVKSRVQAELQLRSLVLELDDTTRGRVDRRRAADLVAACAKLTSTDGTSLGLRALARRWQYLEREVRDSDNAIELLTRQTVPGLLAQPGIGPICAAQLLVTAGDNPERLSGEAAFAALCGVSPVEHSSGKTQRHRLNRGGDRAANSALWTIAVNRLIHDSRTSDYAARRNATGSSRKEIIRLLKRYIARQVYGEIIRALAPPTTPAPEQLLT</sequence>
<dbReference type="AlphaFoldDB" id="A0A2T0T4A9"/>
<feature type="domain" description="Transposase IS110-like N-terminal" evidence="2">
    <location>
        <begin position="9"/>
        <end position="155"/>
    </location>
</feature>
<reference evidence="4 5" key="1">
    <citation type="submission" date="2018-03" db="EMBL/GenBank/DDBJ databases">
        <title>Genomic Encyclopedia of Archaeal and Bacterial Type Strains, Phase II (KMG-II): from individual species to whole genera.</title>
        <authorList>
            <person name="Goeker M."/>
        </authorList>
    </citation>
    <scope>NUCLEOTIDE SEQUENCE [LARGE SCALE GENOMIC DNA]</scope>
    <source>
        <strain evidence="4 5">DSM 44720</strain>
    </source>
</reference>
<dbReference type="GO" id="GO:0004803">
    <property type="term" value="F:transposase activity"/>
    <property type="evidence" value="ECO:0007669"/>
    <property type="project" value="InterPro"/>
</dbReference>
<dbReference type="InterPro" id="IPR003346">
    <property type="entry name" value="Transposase_20"/>
</dbReference>
<dbReference type="PANTHER" id="PTHR33055:SF16">
    <property type="entry name" value="TRANSPOSASE FOR INSERTION SEQUENCE ELEMENT IS1547"/>
    <property type="match status" value="1"/>
</dbReference>
<dbReference type="InterPro" id="IPR047650">
    <property type="entry name" value="Transpos_IS110"/>
</dbReference>
<evidence type="ECO:0000256" key="1">
    <source>
        <dbReference type="SAM" id="MobiDB-lite"/>
    </source>
</evidence>
<accession>A0A2T0T4A9</accession>